<feature type="domain" description="Nephrocystin 3-like N-terminal" evidence="3">
    <location>
        <begin position="69"/>
        <end position="229"/>
    </location>
</feature>
<evidence type="ECO:0000256" key="1">
    <source>
        <dbReference type="ARBA" id="ARBA00022737"/>
    </source>
</evidence>
<reference evidence="4" key="1">
    <citation type="journal article" date="2023" name="Mol. Phylogenet. Evol.">
        <title>Genome-scale phylogeny and comparative genomics of the fungal order Sordariales.</title>
        <authorList>
            <person name="Hensen N."/>
            <person name="Bonometti L."/>
            <person name="Westerberg I."/>
            <person name="Brannstrom I.O."/>
            <person name="Guillou S."/>
            <person name="Cros-Aarteil S."/>
            <person name="Calhoun S."/>
            <person name="Haridas S."/>
            <person name="Kuo A."/>
            <person name="Mondo S."/>
            <person name="Pangilinan J."/>
            <person name="Riley R."/>
            <person name="LaButti K."/>
            <person name="Andreopoulos B."/>
            <person name="Lipzen A."/>
            <person name="Chen C."/>
            <person name="Yan M."/>
            <person name="Daum C."/>
            <person name="Ng V."/>
            <person name="Clum A."/>
            <person name="Steindorff A."/>
            <person name="Ohm R.A."/>
            <person name="Martin F."/>
            <person name="Silar P."/>
            <person name="Natvig D.O."/>
            <person name="Lalanne C."/>
            <person name="Gautier V."/>
            <person name="Ament-Velasquez S.L."/>
            <person name="Kruys A."/>
            <person name="Hutchinson M.I."/>
            <person name="Powell A.J."/>
            <person name="Barry K."/>
            <person name="Miller A.N."/>
            <person name="Grigoriev I.V."/>
            <person name="Debuchy R."/>
            <person name="Gladieux P."/>
            <person name="Hiltunen Thoren M."/>
            <person name="Johannesson H."/>
        </authorList>
    </citation>
    <scope>NUCLEOTIDE SEQUENCE</scope>
    <source>
        <strain evidence="4">PSN309</strain>
    </source>
</reference>
<reference evidence="4" key="2">
    <citation type="submission" date="2023-05" db="EMBL/GenBank/DDBJ databases">
        <authorList>
            <consortium name="Lawrence Berkeley National Laboratory"/>
            <person name="Steindorff A."/>
            <person name="Hensen N."/>
            <person name="Bonometti L."/>
            <person name="Westerberg I."/>
            <person name="Brannstrom I.O."/>
            <person name="Guillou S."/>
            <person name="Cros-Aarteil S."/>
            <person name="Calhoun S."/>
            <person name="Haridas S."/>
            <person name="Kuo A."/>
            <person name="Mondo S."/>
            <person name="Pangilinan J."/>
            <person name="Riley R."/>
            <person name="Labutti K."/>
            <person name="Andreopoulos B."/>
            <person name="Lipzen A."/>
            <person name="Chen C."/>
            <person name="Yanf M."/>
            <person name="Daum C."/>
            <person name="Ng V."/>
            <person name="Clum A."/>
            <person name="Ohm R."/>
            <person name="Martin F."/>
            <person name="Silar P."/>
            <person name="Natvig D."/>
            <person name="Lalanne C."/>
            <person name="Gautier V."/>
            <person name="Ament-Velasquez S.L."/>
            <person name="Kruys A."/>
            <person name="Hutchinson M.I."/>
            <person name="Powell A.J."/>
            <person name="Barry K."/>
            <person name="Miller A.N."/>
            <person name="Grigoriev I.V."/>
            <person name="Debuchy R."/>
            <person name="Gladieux P."/>
            <person name="Thoren M.H."/>
            <person name="Johannesson H."/>
        </authorList>
    </citation>
    <scope>NUCLEOTIDE SEQUENCE</scope>
    <source>
        <strain evidence="4">PSN309</strain>
    </source>
</reference>
<dbReference type="Pfam" id="PF24883">
    <property type="entry name" value="NPHP3_N"/>
    <property type="match status" value="1"/>
</dbReference>
<dbReference type="InterPro" id="IPR015943">
    <property type="entry name" value="WD40/YVTN_repeat-like_dom_sf"/>
</dbReference>
<evidence type="ECO:0000313" key="4">
    <source>
        <dbReference type="EMBL" id="KAK4182227.1"/>
    </source>
</evidence>
<proteinExistence type="predicted"/>
<dbReference type="EMBL" id="MU864708">
    <property type="protein sequence ID" value="KAK4182227.1"/>
    <property type="molecule type" value="Genomic_DNA"/>
</dbReference>
<dbReference type="Proteomes" id="UP001302126">
    <property type="component" value="Unassembled WGS sequence"/>
</dbReference>
<dbReference type="PROSITE" id="PS50082">
    <property type="entry name" value="WD_REPEATS_2"/>
    <property type="match status" value="2"/>
</dbReference>
<dbReference type="InterPro" id="IPR027417">
    <property type="entry name" value="P-loop_NTPase"/>
</dbReference>
<keyword evidence="2" id="KW-0853">WD repeat</keyword>
<evidence type="ECO:0000256" key="2">
    <source>
        <dbReference type="PROSITE-ProRule" id="PRU00221"/>
    </source>
</evidence>
<keyword evidence="1" id="KW-0677">Repeat</keyword>
<comment type="caution">
    <text evidence="4">The sequence shown here is derived from an EMBL/GenBank/DDBJ whole genome shotgun (WGS) entry which is preliminary data.</text>
</comment>
<dbReference type="SMART" id="SM00320">
    <property type="entry name" value="WD40"/>
    <property type="match status" value="2"/>
</dbReference>
<protein>
    <recommendedName>
        <fullName evidence="3">Nephrocystin 3-like N-terminal domain-containing protein</fullName>
    </recommendedName>
</protein>
<dbReference type="SUPFAM" id="SSF50978">
    <property type="entry name" value="WD40 repeat-like"/>
    <property type="match status" value="1"/>
</dbReference>
<feature type="repeat" description="WD" evidence="2">
    <location>
        <begin position="691"/>
        <end position="732"/>
    </location>
</feature>
<dbReference type="Gene3D" id="3.40.50.300">
    <property type="entry name" value="P-loop containing nucleotide triphosphate hydrolases"/>
    <property type="match status" value="1"/>
</dbReference>
<dbReference type="InterPro" id="IPR036322">
    <property type="entry name" value="WD40_repeat_dom_sf"/>
</dbReference>
<dbReference type="InterPro" id="IPR056884">
    <property type="entry name" value="NPHP3-like_N"/>
</dbReference>
<dbReference type="Pfam" id="PF00400">
    <property type="entry name" value="WD40"/>
    <property type="match status" value="2"/>
</dbReference>
<dbReference type="AlphaFoldDB" id="A0AAN7ADV6"/>
<accession>A0AAN7ADV6</accession>
<gene>
    <name evidence="4" type="ORF">QBC35DRAFT_421068</name>
</gene>
<organism evidence="4 5">
    <name type="scientific">Podospora australis</name>
    <dbReference type="NCBI Taxonomy" id="1536484"/>
    <lineage>
        <taxon>Eukaryota</taxon>
        <taxon>Fungi</taxon>
        <taxon>Dikarya</taxon>
        <taxon>Ascomycota</taxon>
        <taxon>Pezizomycotina</taxon>
        <taxon>Sordariomycetes</taxon>
        <taxon>Sordariomycetidae</taxon>
        <taxon>Sordariales</taxon>
        <taxon>Podosporaceae</taxon>
        <taxon>Podospora</taxon>
    </lineage>
</organism>
<dbReference type="Gene3D" id="2.130.10.10">
    <property type="entry name" value="YVTN repeat-like/Quinoprotein amine dehydrogenase"/>
    <property type="match status" value="1"/>
</dbReference>
<sequence>MMEARAISGNTFGDNTRIHQGDVIYQQTPATSREQSLKLLDSLPEATFDAANKQHVASCLANTRRDILDQIKGWADGDSNKHIYWLKGWAGTGKSTIALTVAREYSDKKRLGASFFFSRGGGDLASTRRFAATVAVQLAETSPELHKHIADVAASTRRIQALGLYDQWERLILQPLAQLGKEAFSHPLVIVVDALDECDNSDDTALLIRCLAAAVAAEHADLRILVTSRPDQPINLGFGDISIDSHQDFILHDIEQSIVDQDLAVYYKHQLEQIARTCHLGAAFLSDETIQALVRKSCGLFIYAATVCRFAREGGSLAGERLARLISTERLPARAGTELDRMYMTVLEYSLNTKLDPGEMARTQELFRRVAGSVVVLFDALSPASLAMLLGEPKETIASPLGSLHSLLDVPEEEGRLIRLLHPSFREFLLDPQRCAITDLYIDGKEAHKLLFECCLRIMASHLRQDMCDLRQPGTRISDISRSQVNKKVPFAVQYACRYWVGHLERSDIDPQEHCGIADFLATRFLFWLEALALIGRLADGVAMIRILETRLHGSTTAGSRALLSRFKAKFRPKRAEKSPGLGAVVYDAKRFLLSHSSIIEEAPLQVYSSALVFSPEASIIRRLYMAQLPEWIVRGPALSEDWSGHLQTLSHPNVVRAVTVSPDGRLIVSGSCDNTVRVWDAVTGAERRVLKGHSGAVNAVAVSPDGRLIVSGSWDNTVRVCDAATSAENNVLQVGAVLRYLSFSSCGKHLVTDRGVFQLPSSDCRCSRNVSATKSWITHDGKDLLYLHPDYQDSFGFLSGIILVFVGRISHVLQLKLP</sequence>
<name>A0AAN7ADV6_9PEZI</name>
<dbReference type="PANTHER" id="PTHR10039">
    <property type="entry name" value="AMELOGENIN"/>
    <property type="match status" value="1"/>
</dbReference>
<dbReference type="InterPro" id="IPR001680">
    <property type="entry name" value="WD40_rpt"/>
</dbReference>
<dbReference type="PROSITE" id="PS50294">
    <property type="entry name" value="WD_REPEATS_REGION"/>
    <property type="match status" value="2"/>
</dbReference>
<dbReference type="SUPFAM" id="SSF52540">
    <property type="entry name" value="P-loop containing nucleoside triphosphate hydrolases"/>
    <property type="match status" value="1"/>
</dbReference>
<keyword evidence="5" id="KW-1185">Reference proteome</keyword>
<dbReference type="PANTHER" id="PTHR10039:SF14">
    <property type="entry name" value="NACHT DOMAIN-CONTAINING PROTEIN"/>
    <property type="match status" value="1"/>
</dbReference>
<feature type="repeat" description="WD" evidence="2">
    <location>
        <begin position="649"/>
        <end position="690"/>
    </location>
</feature>
<evidence type="ECO:0000259" key="3">
    <source>
        <dbReference type="Pfam" id="PF24883"/>
    </source>
</evidence>
<evidence type="ECO:0000313" key="5">
    <source>
        <dbReference type="Proteomes" id="UP001302126"/>
    </source>
</evidence>